<evidence type="ECO:0000313" key="4">
    <source>
        <dbReference type="Proteomes" id="UP000005408"/>
    </source>
</evidence>
<sequence length="947" mass="106544">MIIAESMRQFQLTLCVAVCNTMIFHRIQPPFTDSIIVGEYYYQDFVLFLKSEDRCKFIPLNISSKLENDQSKHGDVCMGFMTTVKNMSAESQISNVEVKYFAFDVQYNYEPELPFCKLDDNLQHVEMMLICSGKTVVSGTRCDENSTCERKGEVCQKHLDMDQHLCMATRHLYQSCDEYSPCATNSECRFSGSIKVCQCLDGYADIEGHCVKSGLSLGNMCTYDGQCSVTNNASRCLYNETEEKRVCSCVKGYLVSSSKCIPDGLLLHGFCTENMQCTGTKNANKCTRDRDEVQLSCQCNDGYIEINSTCYKSNRRLHESCYSSEQCKGSTGANECNYKDGVKICSCPEDKDNFKGTCLKVGLTLDEACWAGGQCTGTPNSGVCMADRGKDGKLICQCSPGFIKHNDSCFQENKELFEECMINAQCSRRLKKRVCTETRGRKVCMCKRGYVEDNKSMKCRKCNKKINESCVINQQCNATENANTCRLAENTSKCSCNDGFDLIDGKCLKIGRKLFEKCSRHEQCNGTNNAMNCTDLNEDNKKVCFCHRDYLDFKGRCIMASRKLNEKCETDQQCTGTEKGNTCRLTSDSSKCSCNDRFDFIDGKCVKTGLKLYEPCISHKECNGTDFAGNCTKIENNTICFCQDGYLDFKSKCIKANRKLNESCKVNEQCKGTENANTCQYKEGKRVCSCDKECEFIVNGCFKVGLTLYESCDFHEQCNGTENARNCTDIRNNTVCFCQDSYLNFKGRCIEDKRNLDDMCEINLQCSGTENAGVCGKNQTCTCDEGFIRSKQGCLPKKDMLLLLIAVGGFFGILTCSLTISFGLKRRNSNTKRLDCRSSSNIAVRNIRNSIVDNSACGSTAETLVENRHSYSNAFAENIYDEAYQREEQGTENVYSCSEPQCYGTQECDNDIYNHLHQKPIQMSDAIYGVPKSMSESMCSKMQEHKL</sequence>
<dbReference type="InterPro" id="IPR000742">
    <property type="entry name" value="EGF"/>
</dbReference>
<dbReference type="PANTHER" id="PTHR39069">
    <property type="entry name" value="ECDYSONE-INDUCIBLE GENE E1, ISOFORM A"/>
    <property type="match status" value="1"/>
</dbReference>
<keyword evidence="1" id="KW-0472">Membrane</keyword>
<dbReference type="AlphaFoldDB" id="A0A8W8M3X6"/>
<evidence type="ECO:0000313" key="3">
    <source>
        <dbReference type="EnsemblMetazoa" id="G30475.1:cds"/>
    </source>
</evidence>
<dbReference type="SMART" id="SM00181">
    <property type="entry name" value="EGF"/>
    <property type="match status" value="6"/>
</dbReference>
<evidence type="ECO:0000256" key="1">
    <source>
        <dbReference type="SAM" id="Phobius"/>
    </source>
</evidence>
<protein>
    <recommendedName>
        <fullName evidence="2">EGF-like domain-containing protein</fullName>
    </recommendedName>
</protein>
<dbReference type="EnsemblMetazoa" id="G30475.1">
    <property type="protein sequence ID" value="G30475.1:cds"/>
    <property type="gene ID" value="G30475"/>
</dbReference>
<keyword evidence="4" id="KW-1185">Reference proteome</keyword>
<name>A0A8W8M3X6_MAGGI</name>
<organism evidence="3 4">
    <name type="scientific">Magallana gigas</name>
    <name type="common">Pacific oyster</name>
    <name type="synonym">Crassostrea gigas</name>
    <dbReference type="NCBI Taxonomy" id="29159"/>
    <lineage>
        <taxon>Eukaryota</taxon>
        <taxon>Metazoa</taxon>
        <taxon>Spiralia</taxon>
        <taxon>Lophotrochozoa</taxon>
        <taxon>Mollusca</taxon>
        <taxon>Bivalvia</taxon>
        <taxon>Autobranchia</taxon>
        <taxon>Pteriomorphia</taxon>
        <taxon>Ostreida</taxon>
        <taxon>Ostreoidea</taxon>
        <taxon>Ostreidae</taxon>
        <taxon>Magallana</taxon>
    </lineage>
</organism>
<feature type="transmembrane region" description="Helical" evidence="1">
    <location>
        <begin position="800"/>
        <end position="824"/>
    </location>
</feature>
<dbReference type="SUPFAM" id="SSF57184">
    <property type="entry name" value="Growth factor receptor domain"/>
    <property type="match status" value="1"/>
</dbReference>
<feature type="domain" description="EGF-like" evidence="2">
    <location>
        <begin position="197"/>
        <end position="210"/>
    </location>
</feature>
<dbReference type="PROSITE" id="PS01186">
    <property type="entry name" value="EGF_2"/>
    <property type="match status" value="1"/>
</dbReference>
<evidence type="ECO:0000259" key="2">
    <source>
        <dbReference type="PROSITE" id="PS01186"/>
    </source>
</evidence>
<dbReference type="Proteomes" id="UP000005408">
    <property type="component" value="Unassembled WGS sequence"/>
</dbReference>
<reference evidence="3" key="1">
    <citation type="submission" date="2022-08" db="UniProtKB">
        <authorList>
            <consortium name="EnsemblMetazoa"/>
        </authorList>
    </citation>
    <scope>IDENTIFICATION</scope>
    <source>
        <strain evidence="3">05x7-T-G4-1.051#20</strain>
    </source>
</reference>
<accession>A0A8W8M3X6</accession>
<keyword evidence="1" id="KW-0812">Transmembrane</keyword>
<keyword evidence="1" id="KW-1133">Transmembrane helix</keyword>
<dbReference type="InterPro" id="IPR009030">
    <property type="entry name" value="Growth_fac_rcpt_cys_sf"/>
</dbReference>
<proteinExistence type="predicted"/>
<dbReference type="PANTHER" id="PTHR39069:SF8">
    <property type="entry name" value="FI17111P1"/>
    <property type="match status" value="1"/>
</dbReference>